<proteinExistence type="inferred from homology"/>
<keyword evidence="1" id="KW-0862">Zinc</keyword>
<keyword evidence="1" id="KW-0479">Metal-binding</keyword>
<evidence type="ECO:0000313" key="4">
    <source>
        <dbReference type="Proteomes" id="UP000075902"/>
    </source>
</evidence>
<name>A0A182TGS6_9DIPT</name>
<dbReference type="InterPro" id="IPR036397">
    <property type="entry name" value="RNaseH_sf"/>
</dbReference>
<comment type="function">
    <text evidence="1">DNA polymerase II participates in chromosomal DNA replication.</text>
</comment>
<dbReference type="GO" id="GO:0008270">
    <property type="term" value="F:zinc ion binding"/>
    <property type="evidence" value="ECO:0007669"/>
    <property type="project" value="UniProtKB-KW"/>
</dbReference>
<evidence type="ECO:0000313" key="3">
    <source>
        <dbReference type="EnsemblMetazoa" id="AMEC002036-PA"/>
    </source>
</evidence>
<dbReference type="GO" id="GO:0006287">
    <property type="term" value="P:base-excision repair, gap-filling"/>
    <property type="evidence" value="ECO:0007669"/>
    <property type="project" value="TreeGrafter"/>
</dbReference>
<keyword evidence="1" id="KW-0004">4Fe-4S</keyword>
<comment type="subcellular location">
    <subcellularLocation>
        <location evidence="1">Nucleus</location>
    </subcellularLocation>
</comment>
<accession>A0A182TGS6</accession>
<keyword evidence="1" id="KW-0235">DNA replication</keyword>
<dbReference type="InterPro" id="IPR029703">
    <property type="entry name" value="POL2"/>
</dbReference>
<keyword evidence="1" id="KW-0808">Transferase</keyword>
<dbReference type="GO" id="GO:0008310">
    <property type="term" value="F:single-stranded DNA 3'-5' DNA exonuclease activity"/>
    <property type="evidence" value="ECO:0007669"/>
    <property type="project" value="TreeGrafter"/>
</dbReference>
<dbReference type="SUPFAM" id="SSF53098">
    <property type="entry name" value="Ribonuclease H-like"/>
    <property type="match status" value="1"/>
</dbReference>
<reference evidence="4" key="1">
    <citation type="submission" date="2014-01" db="EMBL/GenBank/DDBJ databases">
        <title>The Genome Sequence of Anopheles melas CM1001059_A (V2).</title>
        <authorList>
            <consortium name="The Broad Institute Genomics Platform"/>
            <person name="Neafsey D.E."/>
            <person name="Besansky N."/>
            <person name="Howell P."/>
            <person name="Walton C."/>
            <person name="Young S.K."/>
            <person name="Zeng Q."/>
            <person name="Gargeya S."/>
            <person name="Fitzgerald M."/>
            <person name="Haas B."/>
            <person name="Abouelleil A."/>
            <person name="Allen A.W."/>
            <person name="Alvarado L."/>
            <person name="Arachchi H.M."/>
            <person name="Berlin A.M."/>
            <person name="Chapman S.B."/>
            <person name="Gainer-Dewar J."/>
            <person name="Goldberg J."/>
            <person name="Griggs A."/>
            <person name="Gujja S."/>
            <person name="Hansen M."/>
            <person name="Howarth C."/>
            <person name="Imamovic A."/>
            <person name="Ireland A."/>
            <person name="Larimer J."/>
            <person name="McCowan C."/>
            <person name="Murphy C."/>
            <person name="Pearson M."/>
            <person name="Poon T.W."/>
            <person name="Priest M."/>
            <person name="Roberts A."/>
            <person name="Saif S."/>
            <person name="Shea T."/>
            <person name="Sisk P."/>
            <person name="Sykes S."/>
            <person name="Wortman J."/>
            <person name="Nusbaum C."/>
            <person name="Birren B."/>
        </authorList>
    </citation>
    <scope>NUCLEOTIDE SEQUENCE [LARGE SCALE GENOMIC DNA]</scope>
    <source>
        <strain evidence="4">CM1001059</strain>
    </source>
</reference>
<dbReference type="InterPro" id="IPR012337">
    <property type="entry name" value="RNaseH-like_sf"/>
</dbReference>
<keyword evidence="1" id="KW-0411">Iron-sulfur</keyword>
<dbReference type="GO" id="GO:0008622">
    <property type="term" value="C:epsilon DNA polymerase complex"/>
    <property type="evidence" value="ECO:0007669"/>
    <property type="project" value="InterPro"/>
</dbReference>
<sequence>MLSTSLSTAIRYDGIEAEGSGPNQNVDFYDYIVDIREHDVPYHVRVSIDLNIFCGTWYTVRCRGGEEPPVITPRPDILDRPEPVILAFDIETTKLPLKFPDAQTDQIMMISYMIDGQGYLITNREIISGDVNDFEYTPKPEFEGNFIVFNEPNELGLLQKFFDHVLEVKPHIFVTYNGDFFDWPFVEARAAVYDLDMKREIGFSRD</sequence>
<keyword evidence="1" id="KW-0539">Nucleus</keyword>
<keyword evidence="1" id="KW-0408">Iron</keyword>
<dbReference type="GO" id="GO:0000278">
    <property type="term" value="P:mitotic cell cycle"/>
    <property type="evidence" value="ECO:0007669"/>
    <property type="project" value="TreeGrafter"/>
</dbReference>
<dbReference type="Gene3D" id="3.30.420.10">
    <property type="entry name" value="Ribonuclease H-like superfamily/Ribonuclease H"/>
    <property type="match status" value="1"/>
</dbReference>
<dbReference type="Proteomes" id="UP000075902">
    <property type="component" value="Unassembled WGS sequence"/>
</dbReference>
<protein>
    <recommendedName>
        <fullName evidence="1">DNA polymerase epsilon catalytic subunit</fullName>
        <ecNumber evidence="1">2.7.7.7</ecNumber>
    </recommendedName>
</protein>
<keyword evidence="1" id="KW-0863">Zinc-finger</keyword>
<dbReference type="AlphaFoldDB" id="A0A182TGS6"/>
<dbReference type="PANTHER" id="PTHR10670:SF0">
    <property type="entry name" value="DNA POLYMERASE EPSILON CATALYTIC SUBUNIT A"/>
    <property type="match status" value="1"/>
</dbReference>
<evidence type="ECO:0000259" key="2">
    <source>
        <dbReference type="Pfam" id="PF03104"/>
    </source>
</evidence>
<dbReference type="InterPro" id="IPR006133">
    <property type="entry name" value="DNA-dir_DNA_pol_B_exonuc"/>
</dbReference>
<dbReference type="VEuPathDB" id="VectorBase:AMEC002036"/>
<dbReference type="GO" id="GO:0003677">
    <property type="term" value="F:DNA binding"/>
    <property type="evidence" value="ECO:0007669"/>
    <property type="project" value="UniProtKB-KW"/>
</dbReference>
<dbReference type="PANTHER" id="PTHR10670">
    <property type="entry name" value="DNA POLYMERASE EPSILON CATALYTIC SUBUNIT A"/>
    <property type="match status" value="1"/>
</dbReference>
<evidence type="ECO:0000256" key="1">
    <source>
        <dbReference type="RuleBase" id="RU365029"/>
    </source>
</evidence>
<comment type="catalytic activity">
    <reaction evidence="1">
        <text>DNA(n) + a 2'-deoxyribonucleoside 5'-triphosphate = DNA(n+1) + diphosphate</text>
        <dbReference type="Rhea" id="RHEA:22508"/>
        <dbReference type="Rhea" id="RHEA-COMP:17339"/>
        <dbReference type="Rhea" id="RHEA-COMP:17340"/>
        <dbReference type="ChEBI" id="CHEBI:33019"/>
        <dbReference type="ChEBI" id="CHEBI:61560"/>
        <dbReference type="ChEBI" id="CHEBI:173112"/>
        <dbReference type="EC" id="2.7.7.7"/>
    </reaction>
</comment>
<dbReference type="STRING" id="34690.A0A182TGS6"/>
<comment type="similarity">
    <text evidence="1">Belongs to the DNA polymerase type-B family.</text>
</comment>
<keyword evidence="1" id="KW-0239">DNA-directed DNA polymerase</keyword>
<dbReference type="GO" id="GO:0045004">
    <property type="term" value="P:DNA replication proofreading"/>
    <property type="evidence" value="ECO:0007669"/>
    <property type="project" value="TreeGrafter"/>
</dbReference>
<dbReference type="Pfam" id="PF03104">
    <property type="entry name" value="DNA_pol_B_exo1"/>
    <property type="match status" value="1"/>
</dbReference>
<dbReference type="GO" id="GO:0003887">
    <property type="term" value="F:DNA-directed DNA polymerase activity"/>
    <property type="evidence" value="ECO:0007669"/>
    <property type="project" value="UniProtKB-KW"/>
</dbReference>
<dbReference type="FunFam" id="3.30.420.10:FF:000433">
    <property type="match status" value="1"/>
</dbReference>
<organism evidence="3 4">
    <name type="scientific">Anopheles melas</name>
    <dbReference type="NCBI Taxonomy" id="34690"/>
    <lineage>
        <taxon>Eukaryota</taxon>
        <taxon>Metazoa</taxon>
        <taxon>Ecdysozoa</taxon>
        <taxon>Arthropoda</taxon>
        <taxon>Hexapoda</taxon>
        <taxon>Insecta</taxon>
        <taxon>Pterygota</taxon>
        <taxon>Neoptera</taxon>
        <taxon>Endopterygota</taxon>
        <taxon>Diptera</taxon>
        <taxon>Nematocera</taxon>
        <taxon>Culicoidea</taxon>
        <taxon>Culicidae</taxon>
        <taxon>Anophelinae</taxon>
        <taxon>Anopheles</taxon>
    </lineage>
</organism>
<dbReference type="EC" id="2.7.7.7" evidence="1"/>
<feature type="domain" description="DNA-directed DNA polymerase family B exonuclease" evidence="2">
    <location>
        <begin position="33"/>
        <end position="194"/>
    </location>
</feature>
<keyword evidence="1" id="KW-0238">DNA-binding</keyword>
<dbReference type="GO" id="GO:0006297">
    <property type="term" value="P:nucleotide-excision repair, DNA gap filling"/>
    <property type="evidence" value="ECO:0007669"/>
    <property type="project" value="TreeGrafter"/>
</dbReference>
<comment type="cofactor">
    <cofactor evidence="1">
        <name>[4Fe-4S] cluster</name>
        <dbReference type="ChEBI" id="CHEBI:49883"/>
    </cofactor>
</comment>
<dbReference type="GO" id="GO:0051539">
    <property type="term" value="F:4 iron, 4 sulfur cluster binding"/>
    <property type="evidence" value="ECO:0007669"/>
    <property type="project" value="UniProtKB-KW"/>
</dbReference>
<dbReference type="EnsemblMetazoa" id="AMEC002036-RA">
    <property type="protein sequence ID" value="AMEC002036-PA"/>
    <property type="gene ID" value="AMEC002036"/>
</dbReference>
<reference evidence="3" key="2">
    <citation type="submission" date="2020-05" db="UniProtKB">
        <authorList>
            <consortium name="EnsemblMetazoa"/>
        </authorList>
    </citation>
    <scope>IDENTIFICATION</scope>
    <source>
        <strain evidence="3">CM1001059</strain>
    </source>
</reference>
<keyword evidence="1" id="KW-0548">Nucleotidyltransferase</keyword>
<dbReference type="GO" id="GO:0006272">
    <property type="term" value="P:leading strand elongation"/>
    <property type="evidence" value="ECO:0007669"/>
    <property type="project" value="TreeGrafter"/>
</dbReference>
<keyword evidence="4" id="KW-1185">Reference proteome</keyword>